<evidence type="ECO:0000313" key="3">
    <source>
        <dbReference type="RefSeq" id="XP_033457844.1"/>
    </source>
</evidence>
<reference evidence="3" key="2">
    <citation type="submission" date="2020-04" db="EMBL/GenBank/DDBJ databases">
        <authorList>
            <consortium name="NCBI Genome Project"/>
        </authorList>
    </citation>
    <scope>NUCLEOTIDE SEQUENCE</scope>
    <source>
        <strain evidence="3">CBS 342.82</strain>
    </source>
</reference>
<keyword evidence="2" id="KW-1185">Reference proteome</keyword>
<name>A0A6J3LYT4_9PEZI</name>
<reference evidence="3" key="3">
    <citation type="submission" date="2025-08" db="UniProtKB">
        <authorList>
            <consortium name="RefSeq"/>
        </authorList>
    </citation>
    <scope>IDENTIFICATION</scope>
    <source>
        <strain evidence="3">CBS 342.82</strain>
    </source>
</reference>
<dbReference type="GeneID" id="54363250"/>
<accession>A0A6J3LYT4</accession>
<keyword evidence="1" id="KW-0472">Membrane</keyword>
<sequence>MMTFDWMIGKPQQELESLETGNGRVYVDTANLYSFGKHYGKERVLVLFAVEILAVAGASFAQITSVGEM</sequence>
<feature type="non-terminal residue" evidence="3">
    <location>
        <position position="69"/>
    </location>
</feature>
<feature type="transmembrane region" description="Helical" evidence="1">
    <location>
        <begin position="44"/>
        <end position="63"/>
    </location>
</feature>
<reference evidence="3" key="1">
    <citation type="submission" date="2020-01" db="EMBL/GenBank/DDBJ databases">
        <authorList>
            <consortium name="DOE Joint Genome Institute"/>
            <person name="Haridas S."/>
            <person name="Albert R."/>
            <person name="Binder M."/>
            <person name="Bloem J."/>
            <person name="Labutti K."/>
            <person name="Salamov A."/>
            <person name="Andreopoulos B."/>
            <person name="Baker S.E."/>
            <person name="Barry K."/>
            <person name="Bills G."/>
            <person name="Bluhm B.H."/>
            <person name="Cannon C."/>
            <person name="Castanera R."/>
            <person name="Culley D.E."/>
            <person name="Daum C."/>
            <person name="Ezra D."/>
            <person name="Gonzalez J.B."/>
            <person name="Henrissat B."/>
            <person name="Kuo A."/>
            <person name="Liang C."/>
            <person name="Lipzen A."/>
            <person name="Lutzoni F."/>
            <person name="Magnuson J."/>
            <person name="Mondo S."/>
            <person name="Nolan M."/>
            <person name="Ohm R."/>
            <person name="Pangilinan J."/>
            <person name="Park H.-J."/>
            <person name="Ramirez L."/>
            <person name="Alfaro M."/>
            <person name="Sun H."/>
            <person name="Tritt A."/>
            <person name="Yoshinaga Y."/>
            <person name="Zwiers L.-H."/>
            <person name="Turgeon B.G."/>
            <person name="Goodwin S.B."/>
            <person name="Spatafora J.W."/>
            <person name="Crous P.W."/>
            <person name="Grigoriev I.V."/>
        </authorList>
    </citation>
    <scope>NUCLEOTIDE SEQUENCE</scope>
    <source>
        <strain evidence="3">CBS 342.82</strain>
    </source>
</reference>
<keyword evidence="1" id="KW-1133">Transmembrane helix</keyword>
<dbReference type="AlphaFoldDB" id="A0A6J3LYT4"/>
<evidence type="ECO:0000313" key="2">
    <source>
        <dbReference type="Proteomes" id="UP000504637"/>
    </source>
</evidence>
<proteinExistence type="predicted"/>
<keyword evidence="1" id="KW-0812">Transmembrane</keyword>
<gene>
    <name evidence="3" type="ORF">K489DRAFT_382743</name>
</gene>
<evidence type="ECO:0000256" key="1">
    <source>
        <dbReference type="SAM" id="Phobius"/>
    </source>
</evidence>
<dbReference type="RefSeq" id="XP_033457844.1">
    <property type="nucleotide sequence ID" value="XM_033605450.1"/>
</dbReference>
<organism evidence="3">
    <name type="scientific">Dissoconium aciculare CBS 342.82</name>
    <dbReference type="NCBI Taxonomy" id="1314786"/>
    <lineage>
        <taxon>Eukaryota</taxon>
        <taxon>Fungi</taxon>
        <taxon>Dikarya</taxon>
        <taxon>Ascomycota</taxon>
        <taxon>Pezizomycotina</taxon>
        <taxon>Dothideomycetes</taxon>
        <taxon>Dothideomycetidae</taxon>
        <taxon>Mycosphaerellales</taxon>
        <taxon>Dissoconiaceae</taxon>
        <taxon>Dissoconium</taxon>
    </lineage>
</organism>
<protein>
    <submittedName>
        <fullName evidence="3">Uncharacterized protein</fullName>
    </submittedName>
</protein>
<dbReference type="Proteomes" id="UP000504637">
    <property type="component" value="Unplaced"/>
</dbReference>